<evidence type="ECO:0000256" key="1">
    <source>
        <dbReference type="ARBA" id="ARBA00005382"/>
    </source>
</evidence>
<sequence>MKEYQLRSSNVACVWKETAGQETTSSYGVALNGQSYQGMLGFGGCFNELGYTALEKLDSGHRKNLMEELFKEASFNVCRLPIGANDYAKNWYSLDECPGDFDLKEFSIERDKQILIPYIKEALAVNKDMVLFASPWSPPTWLKNPPVYNWGKLIWEKQYLETYAQYFVRFVQEYAKAGVQVNQIHVQNEPVANQKFPSCMWTGEELKVFIRDYLGPAFREAGIDSEIWLGTINAPGCDYRKLLFDKWAEEDYDYFANTVLSDPKALSFISGVSYQWGGKIAIQRTFESWWPRIRLMQSENECGFADNTWDYAFYTWTMLKHYLTNGAESYLYWNIVLEEGGFSTWGDPQNSMVTVHQDGTYTLNPDYYIMKHFSSIIQRGAVRLGLTGPWAADTLIFCNPDGSYAVELFNPFETEKEVVVQLDGKSIAFTLPGRSVSSVVL</sequence>
<dbReference type="RefSeq" id="WP_014269272.1">
    <property type="nucleotide sequence ID" value="NC_016633.1"/>
</dbReference>
<evidence type="ECO:0000259" key="5">
    <source>
        <dbReference type="Pfam" id="PF02055"/>
    </source>
</evidence>
<evidence type="ECO:0000313" key="7">
    <source>
        <dbReference type="EMBL" id="AEV28423.1"/>
    </source>
</evidence>
<dbReference type="eggNOG" id="COG5520">
    <property type="taxonomic scope" value="Bacteria"/>
</dbReference>
<keyword evidence="4" id="KW-0326">Glycosidase</keyword>
<dbReference type="KEGG" id="sgp:SpiGrapes_0572"/>
<dbReference type="Gene3D" id="3.20.20.80">
    <property type="entry name" value="Glycosidases"/>
    <property type="match status" value="1"/>
</dbReference>
<dbReference type="PRINTS" id="PR00843">
    <property type="entry name" value="GLHYDRLASE30"/>
</dbReference>
<dbReference type="Pfam" id="PF02055">
    <property type="entry name" value="Glyco_hydro_30"/>
    <property type="match status" value="1"/>
</dbReference>
<dbReference type="Gene3D" id="2.60.40.1180">
    <property type="entry name" value="Golgi alpha-mannosidase II"/>
    <property type="match status" value="1"/>
</dbReference>
<dbReference type="HOGENOM" id="CLU_014379_4_0_12"/>
<evidence type="ECO:0000256" key="4">
    <source>
        <dbReference type="RuleBase" id="RU361188"/>
    </source>
</evidence>
<dbReference type="STRING" id="158190.SpiGrapes_0572"/>
<dbReference type="GO" id="GO:0016020">
    <property type="term" value="C:membrane"/>
    <property type="evidence" value="ECO:0007669"/>
    <property type="project" value="GOC"/>
</dbReference>
<dbReference type="OrthoDB" id="9806701at2"/>
<dbReference type="InterPro" id="IPR013780">
    <property type="entry name" value="Glyco_hydro_b"/>
</dbReference>
<evidence type="ECO:0000313" key="8">
    <source>
        <dbReference type="Proteomes" id="UP000005632"/>
    </source>
</evidence>
<feature type="domain" description="Glycosyl hydrolase family 30 TIM-barrel" evidence="5">
    <location>
        <begin position="41"/>
        <end position="377"/>
    </location>
</feature>
<dbReference type="InterPro" id="IPR033453">
    <property type="entry name" value="Glyco_hydro_30_TIM-barrel"/>
</dbReference>
<dbReference type="SUPFAM" id="SSF51445">
    <property type="entry name" value="(Trans)glycosidases"/>
    <property type="match status" value="1"/>
</dbReference>
<dbReference type="GO" id="GO:0006680">
    <property type="term" value="P:glucosylceramide catabolic process"/>
    <property type="evidence" value="ECO:0007669"/>
    <property type="project" value="TreeGrafter"/>
</dbReference>
<comment type="similarity">
    <text evidence="1 4">Belongs to the glycosyl hydrolase 30 family.</text>
</comment>
<dbReference type="InterPro" id="IPR033452">
    <property type="entry name" value="GH30_C"/>
</dbReference>
<evidence type="ECO:0000259" key="6">
    <source>
        <dbReference type="Pfam" id="PF17189"/>
    </source>
</evidence>
<reference evidence="7 8" key="1">
    <citation type="submission" date="2011-11" db="EMBL/GenBank/DDBJ databases">
        <title>Complete sequence of Spirochaeta sp. grapes.</title>
        <authorList>
            <consortium name="US DOE Joint Genome Institute"/>
            <person name="Lucas S."/>
            <person name="Han J."/>
            <person name="Lapidus A."/>
            <person name="Cheng J.-F."/>
            <person name="Goodwin L."/>
            <person name="Pitluck S."/>
            <person name="Peters L."/>
            <person name="Ovchinnikova G."/>
            <person name="Munk A.C."/>
            <person name="Detter J.C."/>
            <person name="Han C."/>
            <person name="Tapia R."/>
            <person name="Land M."/>
            <person name="Hauser L."/>
            <person name="Kyrpides N."/>
            <person name="Ivanova N."/>
            <person name="Pagani I."/>
            <person name="Ritalahtilisa K."/>
            <person name="Loeffler F."/>
            <person name="Woyke T."/>
        </authorList>
    </citation>
    <scope>NUCLEOTIDE SEQUENCE [LARGE SCALE GENOMIC DNA]</scope>
    <source>
        <strain evidence="8">ATCC BAA-1885 / DSM 22778 / Grapes</strain>
    </source>
</reference>
<keyword evidence="3 4" id="KW-0378">Hydrolase</keyword>
<dbReference type="InterPro" id="IPR017853">
    <property type="entry name" value="GH"/>
</dbReference>
<dbReference type="AlphaFoldDB" id="G8QXC2"/>
<name>G8QXC2_SPHPG</name>
<dbReference type="PANTHER" id="PTHR11069">
    <property type="entry name" value="GLUCOSYLCERAMIDASE"/>
    <property type="match status" value="1"/>
</dbReference>
<dbReference type="PANTHER" id="PTHR11069:SF23">
    <property type="entry name" value="LYSOSOMAL ACID GLUCOSYLCERAMIDASE"/>
    <property type="match status" value="1"/>
</dbReference>
<evidence type="ECO:0000256" key="2">
    <source>
        <dbReference type="ARBA" id="ARBA00022729"/>
    </source>
</evidence>
<keyword evidence="8" id="KW-1185">Reference proteome</keyword>
<dbReference type="InterPro" id="IPR001139">
    <property type="entry name" value="Glyco_hydro_30"/>
</dbReference>
<organism evidence="7 8">
    <name type="scientific">Sphaerochaeta pleomorpha (strain ATCC BAA-1885 / DSM 22778 / Grapes)</name>
    <dbReference type="NCBI Taxonomy" id="158190"/>
    <lineage>
        <taxon>Bacteria</taxon>
        <taxon>Pseudomonadati</taxon>
        <taxon>Spirochaetota</taxon>
        <taxon>Spirochaetia</taxon>
        <taxon>Spirochaetales</taxon>
        <taxon>Sphaerochaetaceae</taxon>
        <taxon>Sphaerochaeta</taxon>
    </lineage>
</organism>
<evidence type="ECO:0000256" key="3">
    <source>
        <dbReference type="ARBA" id="ARBA00022801"/>
    </source>
</evidence>
<feature type="domain" description="Glycosyl hydrolase family 30 beta sandwich" evidence="6">
    <location>
        <begin position="380"/>
        <end position="438"/>
    </location>
</feature>
<dbReference type="Proteomes" id="UP000005632">
    <property type="component" value="Chromosome"/>
</dbReference>
<keyword evidence="2" id="KW-0732">Signal</keyword>
<dbReference type="EMBL" id="CP003155">
    <property type="protein sequence ID" value="AEV28423.1"/>
    <property type="molecule type" value="Genomic_DNA"/>
</dbReference>
<dbReference type="GO" id="GO:0004348">
    <property type="term" value="F:glucosylceramidase activity"/>
    <property type="evidence" value="ECO:0007669"/>
    <property type="project" value="InterPro"/>
</dbReference>
<dbReference type="Pfam" id="PF17189">
    <property type="entry name" value="Glyco_hydro_30C"/>
    <property type="match status" value="1"/>
</dbReference>
<proteinExistence type="inferred from homology"/>
<protein>
    <submittedName>
        <fullName evidence="7">O-glycosyl hydrolase</fullName>
    </submittedName>
</protein>
<gene>
    <name evidence="7" type="ordered locus">SpiGrapes_0572</name>
</gene>
<accession>G8QXC2</accession>